<evidence type="ECO:0000313" key="3">
    <source>
        <dbReference type="Proteomes" id="UP001642409"/>
    </source>
</evidence>
<keyword evidence="3" id="KW-1185">Reference proteome</keyword>
<evidence type="ECO:0000313" key="1">
    <source>
        <dbReference type="EMBL" id="CAI9942205.1"/>
    </source>
</evidence>
<name>A0AA86U4I3_9EUKA</name>
<evidence type="ECO:0000313" key="2">
    <source>
        <dbReference type="EMBL" id="CAL6066109.1"/>
    </source>
</evidence>
<reference evidence="1" key="1">
    <citation type="submission" date="2023-06" db="EMBL/GenBank/DDBJ databases">
        <authorList>
            <person name="Kurt Z."/>
        </authorList>
    </citation>
    <scope>NUCLEOTIDE SEQUENCE</scope>
</reference>
<reference evidence="2 3" key="2">
    <citation type="submission" date="2024-07" db="EMBL/GenBank/DDBJ databases">
        <authorList>
            <person name="Akdeniz Z."/>
        </authorList>
    </citation>
    <scope>NUCLEOTIDE SEQUENCE [LARGE SCALE GENOMIC DNA]</scope>
</reference>
<sequence length="106" mass="12581">MKMLQFNHMRTLINWRDWGEPVLQSVDMLLNVIFYGTIFSHSQFEEILKSSKKVRPGENCKIFNENYIYNLRESVKNLIFDISSAHLAQTCLQAPYFPLSENKYRT</sequence>
<accession>A0AA86U4I3</accession>
<dbReference type="EMBL" id="CATOUU010000698">
    <property type="protein sequence ID" value="CAI9942205.1"/>
    <property type="molecule type" value="Genomic_DNA"/>
</dbReference>
<dbReference type="Proteomes" id="UP001642409">
    <property type="component" value="Unassembled WGS sequence"/>
</dbReference>
<dbReference type="EMBL" id="CAXDID020000258">
    <property type="protein sequence ID" value="CAL6066109.1"/>
    <property type="molecule type" value="Genomic_DNA"/>
</dbReference>
<comment type="caution">
    <text evidence="1">The sequence shown here is derived from an EMBL/GenBank/DDBJ whole genome shotgun (WGS) entry which is preliminary data.</text>
</comment>
<proteinExistence type="predicted"/>
<gene>
    <name evidence="1" type="ORF">HINF_LOCUS29850</name>
    <name evidence="2" type="ORF">HINF_LOCUS52164</name>
</gene>
<organism evidence="1">
    <name type="scientific">Hexamita inflata</name>
    <dbReference type="NCBI Taxonomy" id="28002"/>
    <lineage>
        <taxon>Eukaryota</taxon>
        <taxon>Metamonada</taxon>
        <taxon>Diplomonadida</taxon>
        <taxon>Hexamitidae</taxon>
        <taxon>Hexamitinae</taxon>
        <taxon>Hexamita</taxon>
    </lineage>
</organism>
<dbReference type="AlphaFoldDB" id="A0AA86U4I3"/>
<protein>
    <submittedName>
        <fullName evidence="2">Hypothetical_protein</fullName>
    </submittedName>
</protein>